<gene>
    <name evidence="1" type="ORF">ILYODFUR_035218</name>
</gene>
<name>A0ABV0TPH0_9TELE</name>
<sequence>MTVDHRAAPLLPDLKFQTCKEHEQGAFQTEHELRAESVRQNSSNPSIALTNHAAASTPTFHNSSVPPFFSFHPLSLPLPSPLCPSIRFQASLPSELNNTHQAGQIYSSFHSHALAR</sequence>
<organism evidence="1 2">
    <name type="scientific">Ilyodon furcidens</name>
    <name type="common">goldbreast splitfin</name>
    <dbReference type="NCBI Taxonomy" id="33524"/>
    <lineage>
        <taxon>Eukaryota</taxon>
        <taxon>Metazoa</taxon>
        <taxon>Chordata</taxon>
        <taxon>Craniata</taxon>
        <taxon>Vertebrata</taxon>
        <taxon>Euteleostomi</taxon>
        <taxon>Actinopterygii</taxon>
        <taxon>Neopterygii</taxon>
        <taxon>Teleostei</taxon>
        <taxon>Neoteleostei</taxon>
        <taxon>Acanthomorphata</taxon>
        <taxon>Ovalentaria</taxon>
        <taxon>Atherinomorphae</taxon>
        <taxon>Cyprinodontiformes</taxon>
        <taxon>Goodeidae</taxon>
        <taxon>Ilyodon</taxon>
    </lineage>
</organism>
<evidence type="ECO:0000313" key="1">
    <source>
        <dbReference type="EMBL" id="MEQ2234810.1"/>
    </source>
</evidence>
<reference evidence="1 2" key="1">
    <citation type="submission" date="2021-06" db="EMBL/GenBank/DDBJ databases">
        <authorList>
            <person name="Palmer J.M."/>
        </authorList>
    </citation>
    <scope>NUCLEOTIDE SEQUENCE [LARGE SCALE GENOMIC DNA]</scope>
    <source>
        <strain evidence="2">if_2019</strain>
        <tissue evidence="1">Muscle</tissue>
    </source>
</reference>
<proteinExistence type="predicted"/>
<dbReference type="Proteomes" id="UP001482620">
    <property type="component" value="Unassembled WGS sequence"/>
</dbReference>
<dbReference type="EMBL" id="JAHRIQ010041377">
    <property type="protein sequence ID" value="MEQ2234810.1"/>
    <property type="molecule type" value="Genomic_DNA"/>
</dbReference>
<protein>
    <submittedName>
        <fullName evidence="1">Uncharacterized protein</fullName>
    </submittedName>
</protein>
<evidence type="ECO:0000313" key="2">
    <source>
        <dbReference type="Proteomes" id="UP001482620"/>
    </source>
</evidence>
<keyword evidence="2" id="KW-1185">Reference proteome</keyword>
<accession>A0ABV0TPH0</accession>
<comment type="caution">
    <text evidence="1">The sequence shown here is derived from an EMBL/GenBank/DDBJ whole genome shotgun (WGS) entry which is preliminary data.</text>
</comment>